<dbReference type="GO" id="GO:0043130">
    <property type="term" value="F:ubiquitin binding"/>
    <property type="evidence" value="ECO:0007669"/>
    <property type="project" value="InterPro"/>
</dbReference>
<accession>J0WXD9</accession>
<dbReference type="InterPro" id="IPR052586">
    <property type="entry name" value="ASCC2"/>
</dbReference>
<reference evidence="4" key="1">
    <citation type="journal article" date="2012" name="Science">
        <title>The Paleozoic origin of enzymatic lignin decomposition reconstructed from 31 fungal genomes.</title>
        <authorList>
            <person name="Floudas D."/>
            <person name="Binder M."/>
            <person name="Riley R."/>
            <person name="Barry K."/>
            <person name="Blanchette R.A."/>
            <person name="Henrissat B."/>
            <person name="Martinez A.T."/>
            <person name="Otillar R."/>
            <person name="Spatafora J.W."/>
            <person name="Yadav J.S."/>
            <person name="Aerts A."/>
            <person name="Benoit I."/>
            <person name="Boyd A."/>
            <person name="Carlson A."/>
            <person name="Copeland A."/>
            <person name="Coutinho P.M."/>
            <person name="de Vries R.P."/>
            <person name="Ferreira P."/>
            <person name="Findley K."/>
            <person name="Foster B."/>
            <person name="Gaskell J."/>
            <person name="Glotzer D."/>
            <person name="Gorecki P."/>
            <person name="Heitman J."/>
            <person name="Hesse C."/>
            <person name="Hori C."/>
            <person name="Igarashi K."/>
            <person name="Jurgens J.A."/>
            <person name="Kallen N."/>
            <person name="Kersten P."/>
            <person name="Kohler A."/>
            <person name="Kuees U."/>
            <person name="Kumar T.K.A."/>
            <person name="Kuo A."/>
            <person name="LaButti K."/>
            <person name="Larrondo L.F."/>
            <person name="Lindquist E."/>
            <person name="Ling A."/>
            <person name="Lombard V."/>
            <person name="Lucas S."/>
            <person name="Lundell T."/>
            <person name="Martin R."/>
            <person name="McLaughlin D.J."/>
            <person name="Morgenstern I."/>
            <person name="Morin E."/>
            <person name="Murat C."/>
            <person name="Nagy L.G."/>
            <person name="Nolan M."/>
            <person name="Ohm R.A."/>
            <person name="Patyshakuliyeva A."/>
            <person name="Rokas A."/>
            <person name="Ruiz-Duenas F.J."/>
            <person name="Sabat G."/>
            <person name="Salamov A."/>
            <person name="Samejima M."/>
            <person name="Schmutz J."/>
            <person name="Slot J.C."/>
            <person name="St John F."/>
            <person name="Stenlid J."/>
            <person name="Sun H."/>
            <person name="Sun S."/>
            <person name="Syed K."/>
            <person name="Tsang A."/>
            <person name="Wiebenga A."/>
            <person name="Young D."/>
            <person name="Pisabarro A."/>
            <person name="Eastwood D.C."/>
            <person name="Martin F."/>
            <person name="Cullen D."/>
            <person name="Grigoriev I.V."/>
            <person name="Hibbett D.S."/>
        </authorList>
    </citation>
    <scope>NUCLEOTIDE SEQUENCE [LARGE SCALE GENOMIC DNA]</scope>
    <source>
        <strain evidence="4">TFB10046</strain>
    </source>
</reference>
<name>J0WXD9_AURST</name>
<gene>
    <name evidence="3" type="ORF">AURDEDRAFT_146570</name>
</gene>
<feature type="region of interest" description="Disordered" evidence="1">
    <location>
        <begin position="292"/>
        <end position="396"/>
    </location>
</feature>
<feature type="compositionally biased region" description="Basic residues" evidence="1">
    <location>
        <begin position="370"/>
        <end position="390"/>
    </location>
</feature>
<dbReference type="EMBL" id="JH687812">
    <property type="protein sequence ID" value="EJD39570.1"/>
    <property type="molecule type" value="Genomic_DNA"/>
</dbReference>
<feature type="compositionally biased region" description="Basic residues" evidence="1">
    <location>
        <begin position="335"/>
        <end position="345"/>
    </location>
</feature>
<feature type="region of interest" description="Disordered" evidence="1">
    <location>
        <begin position="33"/>
        <end position="67"/>
    </location>
</feature>
<dbReference type="CDD" id="cd14364">
    <property type="entry name" value="CUE_ASCC2"/>
    <property type="match status" value="1"/>
</dbReference>
<evidence type="ECO:0000313" key="4">
    <source>
        <dbReference type="Proteomes" id="UP000006514"/>
    </source>
</evidence>
<evidence type="ECO:0000256" key="1">
    <source>
        <dbReference type="SAM" id="MobiDB-lite"/>
    </source>
</evidence>
<dbReference type="OrthoDB" id="5577209at2759"/>
<sequence length="396" mass="42547">MLERRVATSGVDDPRLGYVLATLRSDAHDRALPSFLRGGPAPAQVTTNGQSKPVDRKGKGKAKETPQLDLDDPRITQLADIFPSHSRDFLAKCLHHPSFNGDVDAVVGALLEGNAPPDILQDATPSPSRPSTPAAAVLERRNVFDDDDLDFAKLHVGKTAGDADSLLGDRAFAEQMKNDILRRVQEMSDSDAEADAAADDADDVLAGGVVRVRDGDADSDSEPQLDEAAKKQREIEHLLETEYIRDAAQFARDATTRRSKGREDLRARTGWADEQIEGWAIMLERNPQKAKILAKHEFRGNRPPPVPEDEDSSDDDEEEEEVNDTTPGASQPGRGRGRGRGRGGRGRGGGGGGGQGGGAGAGGGDNARDRARKNARKNQGHRRGRDKKMARVGGPS</sequence>
<dbReference type="SUPFAM" id="SSF46934">
    <property type="entry name" value="UBA-like"/>
    <property type="match status" value="1"/>
</dbReference>
<dbReference type="KEGG" id="adl:AURDEDRAFT_146570"/>
<dbReference type="AlphaFoldDB" id="J0WXD9"/>
<evidence type="ECO:0000313" key="3">
    <source>
        <dbReference type="EMBL" id="EJD39570.1"/>
    </source>
</evidence>
<feature type="compositionally biased region" description="Gly residues" evidence="1">
    <location>
        <begin position="346"/>
        <end position="365"/>
    </location>
</feature>
<dbReference type="PANTHER" id="PTHR21494:SF0">
    <property type="entry name" value="ACTIVATING SIGNAL COINTEGRATOR 1 COMPLEX SUBUNIT 2"/>
    <property type="match status" value="1"/>
</dbReference>
<dbReference type="PROSITE" id="PS51140">
    <property type="entry name" value="CUE"/>
    <property type="match status" value="1"/>
</dbReference>
<organism evidence="3 4">
    <name type="scientific">Auricularia subglabra (strain TFB-10046 / SS5)</name>
    <name type="common">White-rot fungus</name>
    <name type="synonym">Auricularia delicata (strain TFB10046)</name>
    <dbReference type="NCBI Taxonomy" id="717982"/>
    <lineage>
        <taxon>Eukaryota</taxon>
        <taxon>Fungi</taxon>
        <taxon>Dikarya</taxon>
        <taxon>Basidiomycota</taxon>
        <taxon>Agaricomycotina</taxon>
        <taxon>Agaricomycetes</taxon>
        <taxon>Auriculariales</taxon>
        <taxon>Auriculariaceae</taxon>
        <taxon>Auricularia</taxon>
    </lineage>
</organism>
<dbReference type="InterPro" id="IPR003892">
    <property type="entry name" value="CUE"/>
</dbReference>
<dbReference type="PANTHER" id="PTHR21494">
    <property type="entry name" value="ACTIVATING SIGNAL COINTEGRATOR 1 COMPLEX SUBUNIT 2 ASC-1 COMPLEX SUBUNIT P100"/>
    <property type="match status" value="1"/>
</dbReference>
<proteinExistence type="predicted"/>
<dbReference type="eggNOG" id="ENOG502RV3A">
    <property type="taxonomic scope" value="Eukaryota"/>
</dbReference>
<keyword evidence="4" id="KW-1185">Reference proteome</keyword>
<dbReference type="InParanoid" id="J0WXD9"/>
<protein>
    <recommendedName>
        <fullName evidence="2">CUE domain-containing protein</fullName>
    </recommendedName>
</protein>
<dbReference type="Proteomes" id="UP000006514">
    <property type="component" value="Unassembled WGS sequence"/>
</dbReference>
<dbReference type="Gene3D" id="1.10.8.10">
    <property type="entry name" value="DNA helicase RuvA subunit, C-terminal domain"/>
    <property type="match status" value="1"/>
</dbReference>
<dbReference type="OMA" id="INDNEMY"/>
<feature type="domain" description="CUE" evidence="2">
    <location>
        <begin position="70"/>
        <end position="115"/>
    </location>
</feature>
<dbReference type="InterPro" id="IPR009060">
    <property type="entry name" value="UBA-like_sf"/>
</dbReference>
<dbReference type="InterPro" id="IPR041800">
    <property type="entry name" value="ASCC2_CUE"/>
</dbReference>
<evidence type="ECO:0000259" key="2">
    <source>
        <dbReference type="PROSITE" id="PS51140"/>
    </source>
</evidence>
<feature type="compositionally biased region" description="Basic and acidic residues" evidence="1">
    <location>
        <begin position="53"/>
        <end position="67"/>
    </location>
</feature>
<feature type="compositionally biased region" description="Acidic residues" evidence="1">
    <location>
        <begin position="307"/>
        <end position="323"/>
    </location>
</feature>